<dbReference type="GeneID" id="6756035"/>
<sequence>MKKSPSNKVFPGDALVNNYLTADKEADVHDNFRDSMTNSSLYATTTLPSVTRNQAVFIQHGSHMQALLGLKDTEKATFYYKESCNQLEVTAMKKDLGGVLIQLNEIIGNIKQKDHHLPELLCSYFRSDLARIYKFNDILRNSNIDAVGTISEGERFHVLSLTLEDLSKASQLLCDKYSSVCLEVKGNISHSVYSSNVTVEFEHCYRIKIEFEHYNGNPANTTDIKMAGYIDDILHASQNIYALVEKLKGS</sequence>
<dbReference type="EMBL" id="DS985248">
    <property type="protein sequence ID" value="EDV22777.1"/>
    <property type="molecule type" value="Genomic_DNA"/>
</dbReference>
<protein>
    <submittedName>
        <fullName evidence="1">Uncharacterized protein</fullName>
    </submittedName>
</protein>
<evidence type="ECO:0000313" key="2">
    <source>
        <dbReference type="Proteomes" id="UP000009022"/>
    </source>
</evidence>
<dbReference type="HOGENOM" id="CLU_1112568_0_0_1"/>
<organism evidence="1 2">
    <name type="scientific">Trichoplax adhaerens</name>
    <name type="common">Trichoplax reptans</name>
    <dbReference type="NCBI Taxonomy" id="10228"/>
    <lineage>
        <taxon>Eukaryota</taxon>
        <taxon>Metazoa</taxon>
        <taxon>Placozoa</taxon>
        <taxon>Uniplacotomia</taxon>
        <taxon>Trichoplacea</taxon>
        <taxon>Trichoplacidae</taxon>
        <taxon>Trichoplax</taxon>
    </lineage>
</organism>
<dbReference type="InParanoid" id="B3S3E7"/>
<dbReference type="KEGG" id="tad:TRIADDRAFT_58691"/>
<dbReference type="RefSeq" id="XP_002114643.1">
    <property type="nucleotide sequence ID" value="XM_002114607.1"/>
</dbReference>
<accession>B3S3E7</accession>
<evidence type="ECO:0000313" key="1">
    <source>
        <dbReference type="EMBL" id="EDV22777.1"/>
    </source>
</evidence>
<keyword evidence="2" id="KW-1185">Reference proteome</keyword>
<dbReference type="AlphaFoldDB" id="B3S3E7"/>
<proteinExistence type="predicted"/>
<dbReference type="Proteomes" id="UP000009022">
    <property type="component" value="Unassembled WGS sequence"/>
</dbReference>
<gene>
    <name evidence="1" type="ORF">TRIADDRAFT_58691</name>
</gene>
<name>B3S3E7_TRIAD</name>
<dbReference type="CTD" id="6756035"/>
<reference evidence="1 2" key="1">
    <citation type="journal article" date="2008" name="Nature">
        <title>The Trichoplax genome and the nature of placozoans.</title>
        <authorList>
            <person name="Srivastava M."/>
            <person name="Begovic E."/>
            <person name="Chapman J."/>
            <person name="Putnam N.H."/>
            <person name="Hellsten U."/>
            <person name="Kawashima T."/>
            <person name="Kuo A."/>
            <person name="Mitros T."/>
            <person name="Salamov A."/>
            <person name="Carpenter M.L."/>
            <person name="Signorovitch A.Y."/>
            <person name="Moreno M.A."/>
            <person name="Kamm K."/>
            <person name="Grimwood J."/>
            <person name="Schmutz J."/>
            <person name="Shapiro H."/>
            <person name="Grigoriev I.V."/>
            <person name="Buss L.W."/>
            <person name="Schierwater B."/>
            <person name="Dellaporta S.L."/>
            <person name="Rokhsar D.S."/>
        </authorList>
    </citation>
    <scope>NUCLEOTIDE SEQUENCE [LARGE SCALE GENOMIC DNA]</scope>
    <source>
        <strain evidence="1 2">Grell-BS-1999</strain>
    </source>
</reference>